<dbReference type="Proteomes" id="UP000298061">
    <property type="component" value="Unassembled WGS sequence"/>
</dbReference>
<protein>
    <submittedName>
        <fullName evidence="1">Uncharacterized protein</fullName>
    </submittedName>
</protein>
<evidence type="ECO:0000313" key="2">
    <source>
        <dbReference type="Proteomes" id="UP000298061"/>
    </source>
</evidence>
<reference evidence="1 2" key="1">
    <citation type="submission" date="2019-02" db="EMBL/GenBank/DDBJ databases">
        <title>Genome sequencing of the rare red list fungi Hericium alpestre (H. flagellum).</title>
        <authorList>
            <person name="Buettner E."/>
            <person name="Kellner H."/>
        </authorList>
    </citation>
    <scope>NUCLEOTIDE SEQUENCE [LARGE SCALE GENOMIC DNA]</scope>
    <source>
        <strain evidence="1 2">DSM 108284</strain>
    </source>
</reference>
<sequence length="222" mass="25003">MGGAGPYLDLTPEDLPKWAKSLGIPHVSLDELEAAYARARVFILDRKKLMESGFGWTAEDATGSVSNYNNGPAGEHFALPMQFGPLVDVTQKSNWMHELSITSGLFHAKRPYYTLDTYIEGPAPLCDILHLLHMIAPGILIVVRVEDFDDFGEEYTARALPSNTWMEANKIVLEHVLGSPEKYRKICESPDVQREMLSSYPDEDDLDPDDYYTTRYCGTCEY</sequence>
<evidence type="ECO:0000313" key="1">
    <source>
        <dbReference type="EMBL" id="TFY79978.1"/>
    </source>
</evidence>
<comment type="caution">
    <text evidence="1">The sequence shown here is derived from an EMBL/GenBank/DDBJ whole genome shotgun (WGS) entry which is preliminary data.</text>
</comment>
<name>A0A4Z0A2P4_9AGAM</name>
<dbReference type="OrthoDB" id="3209743at2759"/>
<proteinExistence type="predicted"/>
<gene>
    <name evidence="1" type="ORF">EWM64_g4041</name>
</gene>
<dbReference type="AlphaFoldDB" id="A0A4Z0A2P4"/>
<organism evidence="1 2">
    <name type="scientific">Hericium alpestre</name>
    <dbReference type="NCBI Taxonomy" id="135208"/>
    <lineage>
        <taxon>Eukaryota</taxon>
        <taxon>Fungi</taxon>
        <taxon>Dikarya</taxon>
        <taxon>Basidiomycota</taxon>
        <taxon>Agaricomycotina</taxon>
        <taxon>Agaricomycetes</taxon>
        <taxon>Russulales</taxon>
        <taxon>Hericiaceae</taxon>
        <taxon>Hericium</taxon>
    </lineage>
</organism>
<keyword evidence="2" id="KW-1185">Reference proteome</keyword>
<accession>A0A4Z0A2P4</accession>
<dbReference type="EMBL" id="SFCI01000410">
    <property type="protein sequence ID" value="TFY79978.1"/>
    <property type="molecule type" value="Genomic_DNA"/>
</dbReference>